<evidence type="ECO:0000313" key="2">
    <source>
        <dbReference type="Proteomes" id="UP000800035"/>
    </source>
</evidence>
<dbReference type="Proteomes" id="UP000800035">
    <property type="component" value="Unassembled WGS sequence"/>
</dbReference>
<name>A0A6A5TY27_9PLEO</name>
<dbReference type="EMBL" id="ML976989">
    <property type="protein sequence ID" value="KAF1957541.1"/>
    <property type="molecule type" value="Genomic_DNA"/>
</dbReference>
<organism evidence="1 2">
    <name type="scientific">Byssothecium circinans</name>
    <dbReference type="NCBI Taxonomy" id="147558"/>
    <lineage>
        <taxon>Eukaryota</taxon>
        <taxon>Fungi</taxon>
        <taxon>Dikarya</taxon>
        <taxon>Ascomycota</taxon>
        <taxon>Pezizomycotina</taxon>
        <taxon>Dothideomycetes</taxon>
        <taxon>Pleosporomycetidae</taxon>
        <taxon>Pleosporales</taxon>
        <taxon>Massarineae</taxon>
        <taxon>Massarinaceae</taxon>
        <taxon>Byssothecium</taxon>
    </lineage>
</organism>
<accession>A0A6A5TY27</accession>
<evidence type="ECO:0000313" key="1">
    <source>
        <dbReference type="EMBL" id="KAF1957541.1"/>
    </source>
</evidence>
<sequence>MEHPQLKPIHLPLELVLNIVTCSLPKPDVLLAPSHPITQLLLSFTLVCKETKRLADRYLLRHCVYLSSETRLSSYLSMIPDRRPELKNITALYLAPLGDTRDDRPTAILVRELFNYACTTLKRVIIDIPLRSLYPDESYMGVRRILREGFQRLENLEEVVSVRDEFVTPHKLIVADQATTNGTICADNLVSKSR</sequence>
<protein>
    <recommendedName>
        <fullName evidence="3">F-box domain-containing protein</fullName>
    </recommendedName>
</protein>
<keyword evidence="2" id="KW-1185">Reference proteome</keyword>
<gene>
    <name evidence="1" type="ORF">CC80DRAFT_547438</name>
</gene>
<proteinExistence type="predicted"/>
<evidence type="ECO:0008006" key="3">
    <source>
        <dbReference type="Google" id="ProtNLM"/>
    </source>
</evidence>
<dbReference type="OrthoDB" id="6365676at2759"/>
<dbReference type="AlphaFoldDB" id="A0A6A5TY27"/>
<reference evidence="1" key="1">
    <citation type="journal article" date="2020" name="Stud. Mycol.">
        <title>101 Dothideomycetes genomes: a test case for predicting lifestyles and emergence of pathogens.</title>
        <authorList>
            <person name="Haridas S."/>
            <person name="Albert R."/>
            <person name="Binder M."/>
            <person name="Bloem J."/>
            <person name="Labutti K."/>
            <person name="Salamov A."/>
            <person name="Andreopoulos B."/>
            <person name="Baker S."/>
            <person name="Barry K."/>
            <person name="Bills G."/>
            <person name="Bluhm B."/>
            <person name="Cannon C."/>
            <person name="Castanera R."/>
            <person name="Culley D."/>
            <person name="Daum C."/>
            <person name="Ezra D."/>
            <person name="Gonzalez J."/>
            <person name="Henrissat B."/>
            <person name="Kuo A."/>
            <person name="Liang C."/>
            <person name="Lipzen A."/>
            <person name="Lutzoni F."/>
            <person name="Magnuson J."/>
            <person name="Mondo S."/>
            <person name="Nolan M."/>
            <person name="Ohm R."/>
            <person name="Pangilinan J."/>
            <person name="Park H.-J."/>
            <person name="Ramirez L."/>
            <person name="Alfaro M."/>
            <person name="Sun H."/>
            <person name="Tritt A."/>
            <person name="Yoshinaga Y."/>
            <person name="Zwiers L.-H."/>
            <person name="Turgeon B."/>
            <person name="Goodwin S."/>
            <person name="Spatafora J."/>
            <person name="Crous P."/>
            <person name="Grigoriev I."/>
        </authorList>
    </citation>
    <scope>NUCLEOTIDE SEQUENCE</scope>
    <source>
        <strain evidence="1">CBS 675.92</strain>
    </source>
</reference>